<proteinExistence type="predicted"/>
<accession>U2EML8</accession>
<gene>
    <name evidence="1" type="ORF">SSPSH_001934</name>
</gene>
<reference evidence="1 2" key="1">
    <citation type="journal article" date="2011" name="J. Bacteriol.">
        <title>Genome sequence of Salinisphaera shabanensis, a gammaproteobacterium from the harsh, variable environment of the brine-seawater interface of the Shaban Deep in the Red Sea.</title>
        <authorList>
            <person name="Antunes A."/>
            <person name="Alam I."/>
            <person name="Bajic V.B."/>
            <person name="Stingl U."/>
        </authorList>
    </citation>
    <scope>NUCLEOTIDE SEQUENCE [LARGE SCALE GENOMIC DNA]</scope>
    <source>
        <strain evidence="1 2">E1L3A</strain>
    </source>
</reference>
<comment type="caution">
    <text evidence="1">The sequence shown here is derived from an EMBL/GenBank/DDBJ whole genome shotgun (WGS) entry which is preliminary data.</text>
</comment>
<evidence type="ECO:0000313" key="1">
    <source>
        <dbReference type="EMBL" id="ERJ19095.1"/>
    </source>
</evidence>
<evidence type="ECO:0000313" key="2">
    <source>
        <dbReference type="Proteomes" id="UP000006242"/>
    </source>
</evidence>
<keyword evidence="2" id="KW-1185">Reference proteome</keyword>
<reference evidence="1 2" key="2">
    <citation type="journal article" date="2013" name="PLoS ONE">
        <title>INDIGO - INtegrated Data Warehouse of MIcrobial GenOmes with Examples from the Red Sea Extremophiles.</title>
        <authorList>
            <person name="Alam I."/>
            <person name="Antunes A."/>
            <person name="Kamau A.A."/>
            <person name="Ba Alawi W."/>
            <person name="Kalkatawi M."/>
            <person name="Stingl U."/>
            <person name="Bajic V.B."/>
        </authorList>
    </citation>
    <scope>NUCLEOTIDE SEQUENCE [LARGE SCALE GENOMIC DNA]</scope>
    <source>
        <strain evidence="1 2">E1L3A</strain>
    </source>
</reference>
<sequence>MRETPRRLLWFVGLGAVSLLAWGAAAFLFREVIFFVLEH</sequence>
<organism evidence="1 2">
    <name type="scientific">Salinisphaera shabanensis E1L3A</name>
    <dbReference type="NCBI Taxonomy" id="1033802"/>
    <lineage>
        <taxon>Bacteria</taxon>
        <taxon>Pseudomonadati</taxon>
        <taxon>Pseudomonadota</taxon>
        <taxon>Gammaproteobacteria</taxon>
        <taxon>Salinisphaerales</taxon>
        <taxon>Salinisphaeraceae</taxon>
        <taxon>Salinisphaera</taxon>
    </lineage>
</organism>
<dbReference type="Proteomes" id="UP000006242">
    <property type="component" value="Unassembled WGS sequence"/>
</dbReference>
<dbReference type="AlphaFoldDB" id="U2EML8"/>
<name>U2EML8_9GAMM</name>
<dbReference type="STRING" id="1033802.SSPSH_001934"/>
<dbReference type="EMBL" id="AFNV02000012">
    <property type="protein sequence ID" value="ERJ19095.1"/>
    <property type="molecule type" value="Genomic_DNA"/>
</dbReference>
<protein>
    <submittedName>
        <fullName evidence="1">Uncharacterized protein</fullName>
    </submittedName>
</protein>